<accession>A0ABV4NA95</accession>
<dbReference type="EMBL" id="JBFRUW010000023">
    <property type="protein sequence ID" value="MFA0568334.1"/>
    <property type="molecule type" value="Genomic_DNA"/>
</dbReference>
<dbReference type="Proteomes" id="UP001570417">
    <property type="component" value="Unassembled WGS sequence"/>
</dbReference>
<gene>
    <name evidence="4" type="ORF">AB4566_08595</name>
</gene>
<dbReference type="RefSeq" id="WP_137374326.1">
    <property type="nucleotide sequence ID" value="NZ_AP025491.1"/>
</dbReference>
<evidence type="ECO:0000256" key="1">
    <source>
        <dbReference type="ARBA" id="ARBA00022729"/>
    </source>
</evidence>
<dbReference type="Gene3D" id="3.40.30.10">
    <property type="entry name" value="Glutaredoxin"/>
    <property type="match status" value="1"/>
</dbReference>
<name>A0ABV4NA95_9VIBR</name>
<dbReference type="Pfam" id="PF13778">
    <property type="entry name" value="DUF4174"/>
    <property type="match status" value="1"/>
</dbReference>
<evidence type="ECO:0000313" key="4">
    <source>
        <dbReference type="EMBL" id="MFA0568334.1"/>
    </source>
</evidence>
<evidence type="ECO:0000259" key="3">
    <source>
        <dbReference type="Pfam" id="PF13778"/>
    </source>
</evidence>
<feature type="chain" id="PRO_5047537681" evidence="2">
    <location>
        <begin position="21"/>
        <end position="146"/>
    </location>
</feature>
<keyword evidence="1 2" id="KW-0732">Signal</keyword>
<reference evidence="4 5" key="1">
    <citation type="journal article" date="2024" name="ISME J.">
        <title>Tailless and filamentous prophages are predominant in marine Vibrio.</title>
        <authorList>
            <person name="Steensen K."/>
            <person name="Seneca J."/>
            <person name="Bartlau N."/>
            <person name="Yu X.A."/>
            <person name="Hussain F.A."/>
            <person name="Polz M.F."/>
        </authorList>
    </citation>
    <scope>NUCLEOTIDE SEQUENCE [LARGE SCALE GENOMIC DNA]</scope>
    <source>
        <strain evidence="4 5">10N.222.51.A1</strain>
    </source>
</reference>
<dbReference type="SUPFAM" id="SSF52833">
    <property type="entry name" value="Thioredoxin-like"/>
    <property type="match status" value="1"/>
</dbReference>
<feature type="signal peptide" evidence="2">
    <location>
        <begin position="1"/>
        <end position="20"/>
    </location>
</feature>
<protein>
    <submittedName>
        <fullName evidence="4">DUF4174 domain-containing protein</fullName>
    </submittedName>
</protein>
<comment type="caution">
    <text evidence="4">The sequence shown here is derived from an EMBL/GenBank/DDBJ whole genome shotgun (WGS) entry which is preliminary data.</text>
</comment>
<dbReference type="InterPro" id="IPR025232">
    <property type="entry name" value="DUF4174"/>
</dbReference>
<dbReference type="InterPro" id="IPR036249">
    <property type="entry name" value="Thioredoxin-like_sf"/>
</dbReference>
<feature type="domain" description="DUF4174" evidence="3">
    <location>
        <begin position="27"/>
        <end position="136"/>
    </location>
</feature>
<evidence type="ECO:0000313" key="5">
    <source>
        <dbReference type="Proteomes" id="UP001570417"/>
    </source>
</evidence>
<keyword evidence="5" id="KW-1185">Reference proteome</keyword>
<sequence>MVKFMLALLVVSLYAGQANSYPAYGHYLEHRSVIYFAPSQDSMVKSFLKGVLINNCQLKERDIVTIVITEDGYTVPQWFDEAFNIESVANIYQIPEGSHTAILIGKDGEEKHRWDGETNWQGLTDLIDEMPMRKQEMQRRASHCNI</sequence>
<proteinExistence type="predicted"/>
<organism evidence="4 5">
    <name type="scientific">Vibrio gallaecicus</name>
    <dbReference type="NCBI Taxonomy" id="552386"/>
    <lineage>
        <taxon>Bacteria</taxon>
        <taxon>Pseudomonadati</taxon>
        <taxon>Pseudomonadota</taxon>
        <taxon>Gammaproteobacteria</taxon>
        <taxon>Vibrionales</taxon>
        <taxon>Vibrionaceae</taxon>
        <taxon>Vibrio</taxon>
    </lineage>
</organism>
<evidence type="ECO:0000256" key="2">
    <source>
        <dbReference type="SAM" id="SignalP"/>
    </source>
</evidence>